<dbReference type="RefSeq" id="WP_094660924.1">
    <property type="nucleotide sequence ID" value="NZ_MWWR01000008.1"/>
</dbReference>
<dbReference type="PANTHER" id="PTHR47763:SF1">
    <property type="entry name" value="DUF659 DOMAIN-CONTAINING PROTEIN"/>
    <property type="match status" value="1"/>
</dbReference>
<dbReference type="InterPro" id="IPR022409">
    <property type="entry name" value="PKD/Chitinase_dom"/>
</dbReference>
<dbReference type="Gene3D" id="2.60.40.650">
    <property type="match status" value="1"/>
</dbReference>
<dbReference type="Gene3D" id="2.60.40.10">
    <property type="entry name" value="Immunoglobulins"/>
    <property type="match status" value="1"/>
</dbReference>
<dbReference type="OrthoDB" id="3224847at2"/>
<protein>
    <recommendedName>
        <fullName evidence="9">PKD domain-containing protein</fullName>
    </recommendedName>
</protein>
<keyword evidence="3" id="KW-0732">Signal</keyword>
<feature type="compositionally biased region" description="Polar residues" evidence="4">
    <location>
        <begin position="847"/>
        <end position="856"/>
    </location>
</feature>
<feature type="compositionally biased region" description="Low complexity" evidence="4">
    <location>
        <begin position="977"/>
        <end position="997"/>
    </location>
</feature>
<dbReference type="InterPro" id="IPR052969">
    <property type="entry name" value="Thr-specific_kinase-like"/>
</dbReference>
<dbReference type="GO" id="GO:0005975">
    <property type="term" value="P:carbohydrate metabolic process"/>
    <property type="evidence" value="ECO:0007669"/>
    <property type="project" value="UniProtKB-ARBA"/>
</dbReference>
<evidence type="ECO:0000256" key="3">
    <source>
        <dbReference type="ARBA" id="ARBA00022729"/>
    </source>
</evidence>
<dbReference type="EMBL" id="MWWR01000008">
    <property type="protein sequence ID" value="OZG51473.1"/>
    <property type="molecule type" value="Genomic_DNA"/>
</dbReference>
<comment type="subcellular location">
    <subcellularLocation>
        <location evidence="1">Secreted</location>
    </subcellularLocation>
</comment>
<dbReference type="Gene3D" id="3.40.50.410">
    <property type="entry name" value="von Willebrand factor, type A domain"/>
    <property type="match status" value="1"/>
</dbReference>
<dbReference type="PROSITE" id="PS50234">
    <property type="entry name" value="VWFA"/>
    <property type="match status" value="1"/>
</dbReference>
<feature type="domain" description="PKD" evidence="5">
    <location>
        <begin position="1400"/>
        <end position="1457"/>
    </location>
</feature>
<feature type="compositionally biased region" description="Polar residues" evidence="4">
    <location>
        <begin position="1005"/>
        <end position="1021"/>
    </location>
</feature>
<dbReference type="CDD" id="cd00146">
    <property type="entry name" value="PKD"/>
    <property type="match status" value="1"/>
</dbReference>
<dbReference type="SUPFAM" id="SSF81296">
    <property type="entry name" value="E set domains"/>
    <property type="match status" value="1"/>
</dbReference>
<feature type="region of interest" description="Disordered" evidence="4">
    <location>
        <begin position="977"/>
        <end position="1027"/>
    </location>
</feature>
<dbReference type="SUPFAM" id="SSF49299">
    <property type="entry name" value="PKD domain"/>
    <property type="match status" value="1"/>
</dbReference>
<accession>A0A261EX99</accession>
<dbReference type="GO" id="GO:0004674">
    <property type="term" value="F:protein serine/threonine kinase activity"/>
    <property type="evidence" value="ECO:0007669"/>
    <property type="project" value="TreeGrafter"/>
</dbReference>
<feature type="domain" description="VWFA" evidence="6">
    <location>
        <begin position="1098"/>
        <end position="1239"/>
    </location>
</feature>
<dbReference type="GO" id="GO:0005737">
    <property type="term" value="C:cytoplasm"/>
    <property type="evidence" value="ECO:0007669"/>
    <property type="project" value="TreeGrafter"/>
</dbReference>
<comment type="caution">
    <text evidence="7">The sequence shown here is derived from an EMBL/GenBank/DDBJ whole genome shotgun (WGS) entry which is preliminary data.</text>
</comment>
<evidence type="ECO:0008006" key="9">
    <source>
        <dbReference type="Google" id="ProtNLM"/>
    </source>
</evidence>
<evidence type="ECO:0000259" key="6">
    <source>
        <dbReference type="PROSITE" id="PS50234"/>
    </source>
</evidence>
<dbReference type="PROSITE" id="PS50093">
    <property type="entry name" value="PKD"/>
    <property type="match status" value="1"/>
</dbReference>
<evidence type="ECO:0000313" key="7">
    <source>
        <dbReference type="EMBL" id="OZG51473.1"/>
    </source>
</evidence>
<dbReference type="PANTHER" id="PTHR47763">
    <property type="entry name" value="ALPHA-PROTEIN KINASE VWKA"/>
    <property type="match status" value="1"/>
</dbReference>
<evidence type="ECO:0000256" key="4">
    <source>
        <dbReference type="SAM" id="MobiDB-lite"/>
    </source>
</evidence>
<dbReference type="InterPro" id="IPR002035">
    <property type="entry name" value="VWF_A"/>
</dbReference>
<evidence type="ECO:0000256" key="1">
    <source>
        <dbReference type="ARBA" id="ARBA00004613"/>
    </source>
</evidence>
<feature type="region of interest" description="Disordered" evidence="4">
    <location>
        <begin position="582"/>
        <end position="629"/>
    </location>
</feature>
<dbReference type="CDD" id="cd00198">
    <property type="entry name" value="vWFA"/>
    <property type="match status" value="1"/>
</dbReference>
<keyword evidence="2" id="KW-0964">Secreted</keyword>
<dbReference type="InterPro" id="IPR035986">
    <property type="entry name" value="PKD_dom_sf"/>
</dbReference>
<reference evidence="7 8" key="1">
    <citation type="journal article" date="2017" name="BMC Genomics">
        <title>Comparative genomic and phylogenomic analyses of the Bifidobacteriaceae family.</title>
        <authorList>
            <person name="Lugli G.A."/>
            <person name="Milani C."/>
            <person name="Turroni F."/>
            <person name="Duranti S."/>
            <person name="Mancabelli L."/>
            <person name="Mangifesta M."/>
            <person name="Ferrario C."/>
            <person name="Modesto M."/>
            <person name="Mattarelli P."/>
            <person name="Jiri K."/>
            <person name="van Sinderen D."/>
            <person name="Ventura M."/>
        </authorList>
    </citation>
    <scope>NUCLEOTIDE SEQUENCE [LARGE SCALE GENOMIC DNA]</scope>
    <source>
        <strain evidence="7 8">DSM 24742</strain>
    </source>
</reference>
<dbReference type="InterPro" id="IPR014756">
    <property type="entry name" value="Ig_E-set"/>
</dbReference>
<feature type="compositionally biased region" description="Low complexity" evidence="4">
    <location>
        <begin position="601"/>
        <end position="615"/>
    </location>
</feature>
<dbReference type="InterPro" id="IPR000601">
    <property type="entry name" value="PKD_dom"/>
</dbReference>
<dbReference type="InterPro" id="IPR056861">
    <property type="entry name" value="HMCN1-like_VWA"/>
</dbReference>
<dbReference type="SUPFAM" id="SSF53300">
    <property type="entry name" value="vWA-like"/>
    <property type="match status" value="1"/>
</dbReference>
<sequence length="1564" mass="160720">MVDRKSTVMRSGLRRGIALFVAAASFLSLGVNGAYAGQGGITSVSDALVSDATYRVPAVESTIGLGAIPVGAEGPVSVRTADGAASALVRISVFGAAEDTDVTMGGAAVLHVAAGHDASTTVLAPVKDGAVTMAATGQVDARVEVLASFGSDTTTPGSTVALESPVTRADNASGLAASALTVQKQTIGLLGRGGVPVEGIRAAYVTADISLDGAGTVTLAGQQLRLDAGRTVVSTLVTTDDKGNVEVCTDGVSGALRLDVRGYVVGSGQNLESANVQGGFVPVAGSAAESAVIEDGGVASVDVGQRTKGVSFGIGLVDADGNDSRGYLDAGEEQLGRSHGAVLDATNGAQPQLDVIEGTEGTVPVSLRGTDATADLLLIGDVLAQAPTEKGSVSISIDTPAEGQTIDLGQKPLYTASGTVTSDHAIKSVEVTGDGGATGTAAVSYDATGTRWSFDFSLPESGSTTLTFTATTVNGDTASKSVTVNAALPDDDETVLNPRTHEIASGDSSPVIEVADDSVMLSAAPDFQVGDLIVTGFSEGAPDGFIRWVDAIDENNGTWVVSTHEATVGDAFYQVSKVTADPSQSRVTEVEGASDATIVEGQGDAAGSTATTDGAMSDDAEDGADASSDVSANILSSDTGAATVSDRIMTQDGSFVANPAVDTTGSSGDAYAVRNVSSGNDSIKSSDWVDANSQDVTLSQSFSKSVTVYFAKGEKKFQVSDSKLSHKVSGTFGFTTGFTTSMGCVFGLIVRPQRKAFFVTPHLEYFRIGTEKDTSTTTKLNLSGTYTASVPLATIENKYVFDAIIPICITYKVSASVDLSGTFELSATTKSSSKQQSGYIFDDRNGIDTSYSNQKEPSSDDSSSEESDRCAKSADENVSISVDVCLKGEIKGLLYDAAGFTCTAKVGKTIEKTKTDKSGGKGEITLSLIPYVSLGVVFNLQIPIVDMPLYDVKIAEYKVQGKASAKLLSYTTCSITSGDGSAGSSGSSSSDSSPSDVADGHDGMTSVTWYGDRTSTGSTTWEKPGTTLEVSPSLVQGKIASGGGSASVSGMSGVIVQTRYVTYAVKNGNSFQIPDEAISVTAYSGDSGVVTVGDKSNDLVFVIDTTGSMSGEISGVKTDIESLVDSISSTTSDYRIAIVEYKDDCDAYQSRVDVDFTNDVSALKSGLDGMWADGGGDTPESMYSGIKTGVDLDWRAGSTKSIILIGDAPGKDPEPVTGYTFDTVVDAATAKNIQIYPMGRVWNYSDSDSIPTSTVAFSGETGSVGTDNTTGALRPLSAGALSSSGPSVTAMIAERSALAAYATHGGADGRTDVSAPAADGLSIATAISDPGDSFRDFTDRIARQTGGVFIEYKSEDFVNRLESAVTFATTRPDVDTNLRGTPHTGESVTFNATATLHADGDPVASYIWDFGDGTDSVTTTTDTASHTYAAAGNYDVIVRVRTASGIEGSGTLPVAVTDRQSPTVYKAHKVVSKAAAGAGSVELNFPIDEGTDSYSTATFANGSDTLDVAGEGTWSIRRDSDGLMLATFTPDPNFSGSQTTHVPYTVYNTGGDSNTSEMWVRYVD</sequence>
<keyword evidence="8" id="KW-1185">Reference proteome</keyword>
<evidence type="ECO:0000259" key="5">
    <source>
        <dbReference type="PROSITE" id="PS50093"/>
    </source>
</evidence>
<organism evidence="7 8">
    <name type="scientific">Pseudoscardovia radai</name>
    <dbReference type="NCBI Taxonomy" id="987066"/>
    <lineage>
        <taxon>Bacteria</taxon>
        <taxon>Bacillati</taxon>
        <taxon>Actinomycetota</taxon>
        <taxon>Actinomycetes</taxon>
        <taxon>Bifidobacteriales</taxon>
        <taxon>Bifidobacteriaceae</taxon>
        <taxon>Pseudoscardovia</taxon>
    </lineage>
</organism>
<proteinExistence type="predicted"/>
<dbReference type="InterPro" id="IPR013783">
    <property type="entry name" value="Ig-like_fold"/>
</dbReference>
<feature type="region of interest" description="Disordered" evidence="4">
    <location>
        <begin position="836"/>
        <end position="872"/>
    </location>
</feature>
<dbReference type="Proteomes" id="UP000216725">
    <property type="component" value="Unassembled WGS sequence"/>
</dbReference>
<name>A0A261EX99_9BIFI</name>
<dbReference type="Pfam" id="PF18911">
    <property type="entry name" value="PKD_4"/>
    <property type="match status" value="1"/>
</dbReference>
<evidence type="ECO:0000313" key="8">
    <source>
        <dbReference type="Proteomes" id="UP000216725"/>
    </source>
</evidence>
<evidence type="ECO:0000256" key="2">
    <source>
        <dbReference type="ARBA" id="ARBA00022525"/>
    </source>
</evidence>
<dbReference type="SMART" id="SM00089">
    <property type="entry name" value="PKD"/>
    <property type="match status" value="1"/>
</dbReference>
<dbReference type="Pfam" id="PF25106">
    <property type="entry name" value="VWA_4"/>
    <property type="match status" value="1"/>
</dbReference>
<gene>
    <name evidence="7" type="ORF">PSRA_1108</name>
</gene>
<dbReference type="InterPro" id="IPR036465">
    <property type="entry name" value="vWFA_dom_sf"/>
</dbReference>